<feature type="signal peptide" evidence="2">
    <location>
        <begin position="1"/>
        <end position="21"/>
    </location>
</feature>
<dbReference type="EMBL" id="GEGO01001439">
    <property type="protein sequence ID" value="JAR93965.1"/>
    <property type="molecule type" value="Transcribed_RNA"/>
</dbReference>
<evidence type="ECO:0000256" key="1">
    <source>
        <dbReference type="SAM" id="MobiDB-lite"/>
    </source>
</evidence>
<evidence type="ECO:0008006" key="4">
    <source>
        <dbReference type="Google" id="ProtNLM"/>
    </source>
</evidence>
<feature type="region of interest" description="Disordered" evidence="1">
    <location>
        <begin position="141"/>
        <end position="168"/>
    </location>
</feature>
<feature type="chain" id="PRO_5007542896" description="Secreted protein" evidence="2">
    <location>
        <begin position="22"/>
        <end position="212"/>
    </location>
</feature>
<evidence type="ECO:0000313" key="3">
    <source>
        <dbReference type="EMBL" id="JAR93965.1"/>
    </source>
</evidence>
<evidence type="ECO:0000256" key="2">
    <source>
        <dbReference type="SAM" id="SignalP"/>
    </source>
</evidence>
<name>A0A147BUF9_IXORI</name>
<protein>
    <recommendedName>
        <fullName evidence="4">Secreted protein</fullName>
    </recommendedName>
</protein>
<organism evidence="3">
    <name type="scientific">Ixodes ricinus</name>
    <name type="common">Common tick</name>
    <name type="synonym">Acarus ricinus</name>
    <dbReference type="NCBI Taxonomy" id="34613"/>
    <lineage>
        <taxon>Eukaryota</taxon>
        <taxon>Metazoa</taxon>
        <taxon>Ecdysozoa</taxon>
        <taxon>Arthropoda</taxon>
        <taxon>Chelicerata</taxon>
        <taxon>Arachnida</taxon>
        <taxon>Acari</taxon>
        <taxon>Parasitiformes</taxon>
        <taxon>Ixodida</taxon>
        <taxon>Ixodoidea</taxon>
        <taxon>Ixodidae</taxon>
        <taxon>Ixodinae</taxon>
        <taxon>Ixodes</taxon>
    </lineage>
</organism>
<reference evidence="3" key="1">
    <citation type="journal article" date="2018" name="PLoS Negl. Trop. Dis.">
        <title>Sialome diversity of ticks revealed by RNAseq of single tick salivary glands.</title>
        <authorList>
            <person name="Perner J."/>
            <person name="Kropackova S."/>
            <person name="Kopacek P."/>
            <person name="Ribeiro J.M."/>
        </authorList>
    </citation>
    <scope>NUCLEOTIDE SEQUENCE</scope>
    <source>
        <strain evidence="3">Siblings of single egg batch collected in Ceske Budejovice</strain>
        <tissue evidence="3">Salivary glands</tissue>
    </source>
</reference>
<proteinExistence type="predicted"/>
<accession>A0A147BUF9</accession>
<dbReference type="AlphaFoldDB" id="A0A147BUF9"/>
<sequence length="212" mass="23281">MRATELLLILVFRFGVTEMSGHEFFNRALQAGVLAYSLDPMEMKFNYVVNSALATVNMYQVTATGLATVHRVGENFIWVNNSGTSLKINIEAQNVTITVLANVTVGIGIFFTTTDTIKIEVIANVLQARLDIADTEHFSGNLDGSAQPLQRRGPETWSSNPTRKEAVARGTREARADILSLGTSVFRRLATAGRPLHDSCLPLYLFTFGGRL</sequence>
<keyword evidence="2" id="KW-0732">Signal</keyword>